<proteinExistence type="predicted"/>
<evidence type="ECO:0000313" key="2">
    <source>
        <dbReference type="Proteomes" id="UP001233271"/>
    </source>
</evidence>
<protein>
    <submittedName>
        <fullName evidence="1">Uncharacterized protein</fullName>
    </submittedName>
</protein>
<organism evidence="1 2">
    <name type="scientific">Cutaneotrichosporon cavernicola</name>
    <dbReference type="NCBI Taxonomy" id="279322"/>
    <lineage>
        <taxon>Eukaryota</taxon>
        <taxon>Fungi</taxon>
        <taxon>Dikarya</taxon>
        <taxon>Basidiomycota</taxon>
        <taxon>Agaricomycotina</taxon>
        <taxon>Tremellomycetes</taxon>
        <taxon>Trichosporonales</taxon>
        <taxon>Trichosporonaceae</taxon>
        <taxon>Cutaneotrichosporon</taxon>
    </lineage>
</organism>
<dbReference type="AlphaFoldDB" id="A0AA48L435"/>
<name>A0AA48L435_9TREE</name>
<sequence length="93" mass="10305">MIVSACISPLSWAYPVEIMNTPIGAKDTVRTSMACWIANFMIGQEMDHYFEITQWFVPLAMYEGIDAGARERELAAAGENADDGESIEHCESV</sequence>
<reference evidence="1" key="1">
    <citation type="journal article" date="2023" name="BMC Genomics">
        <title>Chromosome-level genome assemblies of Cutaneotrichosporon spp. (Trichosporonales, Basidiomycota) reveal imbalanced evolution between nucleotide sequences and chromosome synteny.</title>
        <authorList>
            <person name="Kobayashi Y."/>
            <person name="Kayamori A."/>
            <person name="Aoki K."/>
            <person name="Shiwa Y."/>
            <person name="Matsutani M."/>
            <person name="Fujita N."/>
            <person name="Sugita T."/>
            <person name="Iwasaki W."/>
            <person name="Tanaka N."/>
            <person name="Takashima M."/>
        </authorList>
    </citation>
    <scope>NUCLEOTIDE SEQUENCE</scope>
    <source>
        <strain evidence="1">HIS019</strain>
    </source>
</reference>
<evidence type="ECO:0000313" key="1">
    <source>
        <dbReference type="EMBL" id="BEI91568.1"/>
    </source>
</evidence>
<accession>A0AA48L435</accession>
<gene>
    <name evidence="1" type="ORF">CcaverHIS019_0403880</name>
</gene>
<dbReference type="GeneID" id="85495438"/>
<dbReference type="Proteomes" id="UP001233271">
    <property type="component" value="Chromosome 4"/>
</dbReference>
<dbReference type="EMBL" id="AP028215">
    <property type="protein sequence ID" value="BEI91568.1"/>
    <property type="molecule type" value="Genomic_DNA"/>
</dbReference>
<keyword evidence="2" id="KW-1185">Reference proteome</keyword>
<dbReference type="RefSeq" id="XP_060456833.1">
    <property type="nucleotide sequence ID" value="XM_060600217.1"/>
</dbReference>
<dbReference type="KEGG" id="ccac:CcaHIS019_0403880"/>